<comment type="similarity">
    <text evidence="1">Belongs to the Gfa family.</text>
</comment>
<dbReference type="EMBL" id="WTYJ01000001">
    <property type="protein sequence ID" value="MXO97387.1"/>
    <property type="molecule type" value="Genomic_DNA"/>
</dbReference>
<dbReference type="GO" id="GO:0046872">
    <property type="term" value="F:metal ion binding"/>
    <property type="evidence" value="ECO:0007669"/>
    <property type="project" value="UniProtKB-KW"/>
</dbReference>
<dbReference type="PROSITE" id="PS51891">
    <property type="entry name" value="CENP_V_GFA"/>
    <property type="match status" value="1"/>
</dbReference>
<dbReference type="OrthoDB" id="7186766at2"/>
<evidence type="ECO:0000259" key="5">
    <source>
        <dbReference type="PROSITE" id="PS51891"/>
    </source>
</evidence>
<dbReference type="PANTHER" id="PTHR33337">
    <property type="entry name" value="GFA DOMAIN-CONTAINING PROTEIN"/>
    <property type="match status" value="1"/>
</dbReference>
<proteinExistence type="inferred from homology"/>
<sequence length="132" mass="14149">MRTGGCHCGAIRYQAEGEPLHHAVCHCSDCRASSGAPMLAWYAIKQDQLQLISGEPVTFEGTPGAQRQFCGTCGTGLFYRNAEMLPGIVDIQSATFDDAASVPPGAQIQCAERLEWVSGLENLPAFDRYPGA</sequence>
<feature type="domain" description="CENP-V/GFA" evidence="5">
    <location>
        <begin position="2"/>
        <end position="117"/>
    </location>
</feature>
<keyword evidence="2" id="KW-0479">Metal-binding</keyword>
<keyword evidence="3" id="KW-0862">Zinc</keyword>
<evidence type="ECO:0000256" key="2">
    <source>
        <dbReference type="ARBA" id="ARBA00022723"/>
    </source>
</evidence>
<dbReference type="PANTHER" id="PTHR33337:SF40">
    <property type="entry name" value="CENP-V_GFA DOMAIN-CONTAINING PROTEIN-RELATED"/>
    <property type="match status" value="1"/>
</dbReference>
<reference evidence="6 7" key="1">
    <citation type="submission" date="2019-12" db="EMBL/GenBank/DDBJ databases">
        <title>Genomic-based taxomic classification of the family Erythrobacteraceae.</title>
        <authorList>
            <person name="Xu L."/>
        </authorList>
    </citation>
    <scope>NUCLEOTIDE SEQUENCE [LARGE SCALE GENOMIC DNA]</scope>
    <source>
        <strain evidence="6 7">S36</strain>
    </source>
</reference>
<dbReference type="SUPFAM" id="SSF51316">
    <property type="entry name" value="Mss4-like"/>
    <property type="match status" value="1"/>
</dbReference>
<dbReference type="AlphaFoldDB" id="A0A6I4TR59"/>
<evidence type="ECO:0000256" key="4">
    <source>
        <dbReference type="ARBA" id="ARBA00023239"/>
    </source>
</evidence>
<protein>
    <submittedName>
        <fullName evidence="6">GFA family protein</fullName>
    </submittedName>
</protein>
<name>A0A6I4TR59_9SPHN</name>
<keyword evidence="7" id="KW-1185">Reference proteome</keyword>
<evidence type="ECO:0000313" key="6">
    <source>
        <dbReference type="EMBL" id="MXO97387.1"/>
    </source>
</evidence>
<dbReference type="InterPro" id="IPR011057">
    <property type="entry name" value="Mss4-like_sf"/>
</dbReference>
<dbReference type="GO" id="GO:0016846">
    <property type="term" value="F:carbon-sulfur lyase activity"/>
    <property type="evidence" value="ECO:0007669"/>
    <property type="project" value="InterPro"/>
</dbReference>
<gene>
    <name evidence="6" type="ORF">GRI97_00105</name>
</gene>
<dbReference type="Proteomes" id="UP000469430">
    <property type="component" value="Unassembled WGS sequence"/>
</dbReference>
<comment type="caution">
    <text evidence="6">The sequence shown here is derived from an EMBL/GenBank/DDBJ whole genome shotgun (WGS) entry which is preliminary data.</text>
</comment>
<keyword evidence="4" id="KW-0456">Lyase</keyword>
<evidence type="ECO:0000256" key="3">
    <source>
        <dbReference type="ARBA" id="ARBA00022833"/>
    </source>
</evidence>
<organism evidence="6 7">
    <name type="scientific">Croceibacterium xixiisoli</name>
    <dbReference type="NCBI Taxonomy" id="1476466"/>
    <lineage>
        <taxon>Bacteria</taxon>
        <taxon>Pseudomonadati</taxon>
        <taxon>Pseudomonadota</taxon>
        <taxon>Alphaproteobacteria</taxon>
        <taxon>Sphingomonadales</taxon>
        <taxon>Erythrobacteraceae</taxon>
        <taxon>Croceibacterium</taxon>
    </lineage>
</organism>
<dbReference type="Gene3D" id="3.90.1590.10">
    <property type="entry name" value="glutathione-dependent formaldehyde- activating enzyme (gfa)"/>
    <property type="match status" value="1"/>
</dbReference>
<dbReference type="InterPro" id="IPR006913">
    <property type="entry name" value="CENP-V/GFA"/>
</dbReference>
<evidence type="ECO:0000313" key="7">
    <source>
        <dbReference type="Proteomes" id="UP000469430"/>
    </source>
</evidence>
<dbReference type="Pfam" id="PF04828">
    <property type="entry name" value="GFA"/>
    <property type="match status" value="1"/>
</dbReference>
<accession>A0A6I4TR59</accession>
<evidence type="ECO:0000256" key="1">
    <source>
        <dbReference type="ARBA" id="ARBA00005495"/>
    </source>
</evidence>